<sequence>MLELDLNDLLVSASTSFVSINTESVVDENYLKHPYDVAVSPIALSPCYITDSYPKEDSEDGPVDCLTNGGADDDDFSYDDDEENEEALEGDEEHLAPVDDFVIPPAVDFVPSFEETEPFKTDESAATPPPPPLGLGYLSKPRHLFLFYPRRRPRDFLPYLQHHHHHSSHYHHPQQSNSLLASLSIPPPVDRRKDIPEVELAPRKRLFLTSPTLRYEVRESLIASRPIGVHRVGYGFIGTLDVKTKRQRVEEVGYGIRDVWVDLTGAVEEVASTTLTRSMLG</sequence>
<protein>
    <submittedName>
        <fullName evidence="2">Uncharacterized protein</fullName>
    </submittedName>
</protein>
<reference evidence="2" key="1">
    <citation type="journal article" date="2019" name="Sci. Rep.">
        <title>Draft genome of Tanacetum cinerariifolium, the natural source of mosquito coil.</title>
        <authorList>
            <person name="Yamashiro T."/>
            <person name="Shiraishi A."/>
            <person name="Satake H."/>
            <person name="Nakayama K."/>
        </authorList>
    </citation>
    <scope>NUCLEOTIDE SEQUENCE</scope>
</reference>
<dbReference type="EMBL" id="BKCJ010002628">
    <property type="protein sequence ID" value="GEU49866.1"/>
    <property type="molecule type" value="Genomic_DNA"/>
</dbReference>
<gene>
    <name evidence="2" type="ORF">Tci_021844</name>
</gene>
<dbReference type="AlphaFoldDB" id="A0A6L2KKG7"/>
<comment type="caution">
    <text evidence="2">The sequence shown here is derived from an EMBL/GenBank/DDBJ whole genome shotgun (WGS) entry which is preliminary data.</text>
</comment>
<name>A0A6L2KKG7_TANCI</name>
<proteinExistence type="predicted"/>
<feature type="compositionally biased region" description="Acidic residues" evidence="1">
    <location>
        <begin position="71"/>
        <end position="91"/>
    </location>
</feature>
<accession>A0A6L2KKG7</accession>
<evidence type="ECO:0000313" key="2">
    <source>
        <dbReference type="EMBL" id="GEU49866.1"/>
    </source>
</evidence>
<evidence type="ECO:0000256" key="1">
    <source>
        <dbReference type="SAM" id="MobiDB-lite"/>
    </source>
</evidence>
<feature type="region of interest" description="Disordered" evidence="1">
    <location>
        <begin position="53"/>
        <end position="91"/>
    </location>
</feature>
<organism evidence="2">
    <name type="scientific">Tanacetum cinerariifolium</name>
    <name type="common">Dalmatian daisy</name>
    <name type="synonym">Chrysanthemum cinerariifolium</name>
    <dbReference type="NCBI Taxonomy" id="118510"/>
    <lineage>
        <taxon>Eukaryota</taxon>
        <taxon>Viridiplantae</taxon>
        <taxon>Streptophyta</taxon>
        <taxon>Embryophyta</taxon>
        <taxon>Tracheophyta</taxon>
        <taxon>Spermatophyta</taxon>
        <taxon>Magnoliopsida</taxon>
        <taxon>eudicotyledons</taxon>
        <taxon>Gunneridae</taxon>
        <taxon>Pentapetalae</taxon>
        <taxon>asterids</taxon>
        <taxon>campanulids</taxon>
        <taxon>Asterales</taxon>
        <taxon>Asteraceae</taxon>
        <taxon>Asteroideae</taxon>
        <taxon>Anthemideae</taxon>
        <taxon>Anthemidinae</taxon>
        <taxon>Tanacetum</taxon>
    </lineage>
</organism>